<comment type="caution">
    <text evidence="1">The sequence shown here is derived from an EMBL/GenBank/DDBJ whole genome shotgun (WGS) entry which is preliminary data.</text>
</comment>
<protein>
    <recommendedName>
        <fullName evidence="3">BTB domain-containing protein</fullName>
    </recommendedName>
</protein>
<dbReference type="Gene3D" id="3.30.710.10">
    <property type="entry name" value="Potassium Channel Kv1.1, Chain A"/>
    <property type="match status" value="1"/>
</dbReference>
<organism evidence="1 2">
    <name type="scientific">Heterodera schachtii</name>
    <name type="common">Sugarbeet cyst nematode worm</name>
    <name type="synonym">Tylenchus schachtii</name>
    <dbReference type="NCBI Taxonomy" id="97005"/>
    <lineage>
        <taxon>Eukaryota</taxon>
        <taxon>Metazoa</taxon>
        <taxon>Ecdysozoa</taxon>
        <taxon>Nematoda</taxon>
        <taxon>Chromadorea</taxon>
        <taxon>Rhabditida</taxon>
        <taxon>Tylenchina</taxon>
        <taxon>Tylenchomorpha</taxon>
        <taxon>Tylenchoidea</taxon>
        <taxon>Heteroderidae</taxon>
        <taxon>Heteroderinae</taxon>
        <taxon>Heterodera</taxon>
    </lineage>
</organism>
<dbReference type="InterPro" id="IPR011333">
    <property type="entry name" value="SKP1/BTB/POZ_sf"/>
</dbReference>
<gene>
    <name evidence="1" type="ORF">niasHS_008031</name>
</gene>
<dbReference type="PANTHER" id="PTHR22744">
    <property type="entry name" value="HELIX LOOP HELIX PROTEIN 21-RELATED"/>
    <property type="match status" value="1"/>
</dbReference>
<dbReference type="EMBL" id="JBICCN010000174">
    <property type="protein sequence ID" value="KAL3087731.1"/>
    <property type="molecule type" value="Genomic_DNA"/>
</dbReference>
<keyword evidence="2" id="KW-1185">Reference proteome</keyword>
<sequence>MEDIFGKFVVVDEKAITDCNVCFDENFNCFYCENTINAPSDSAISSKFTEMTKFATLEFQIHRISGMKVKHIGNVSESDVPLAQIIMWGWDDKGAQVVKETQLLNTGGTAQFSSNDLGPFVIRILKKREKTDNSPCHPLSSPDDDLRCKLAQNENGILLVTVSAHWLMSVSPVIHRMLNTEMREKQQRRITLNDLGVDMEHFMEFVEAISIAALHNPILPNPENVLVLLKLADFSQVDWLIKRCDLHLISCVEIPLIDRFLLIGHYRLPNLKNFFLHLNVDNLRIFLKENNDKLGSLIDSQIAGKLFFELCLRLVTA</sequence>
<proteinExistence type="predicted"/>
<evidence type="ECO:0000313" key="2">
    <source>
        <dbReference type="Proteomes" id="UP001620645"/>
    </source>
</evidence>
<name>A0ABD2JAV4_HETSC</name>
<dbReference type="AlphaFoldDB" id="A0ABD2JAV4"/>
<dbReference type="SUPFAM" id="SSF54695">
    <property type="entry name" value="POZ domain"/>
    <property type="match status" value="1"/>
</dbReference>
<dbReference type="PANTHER" id="PTHR22744:SF14">
    <property type="entry name" value="BTB DOMAIN-CONTAINING PROTEIN-RELATED"/>
    <property type="match status" value="1"/>
</dbReference>
<reference evidence="1 2" key="1">
    <citation type="submission" date="2024-10" db="EMBL/GenBank/DDBJ databases">
        <authorList>
            <person name="Kim D."/>
        </authorList>
    </citation>
    <scope>NUCLEOTIDE SEQUENCE [LARGE SCALE GENOMIC DNA]</scope>
    <source>
        <strain evidence="1">Taebaek</strain>
    </source>
</reference>
<accession>A0ABD2JAV4</accession>
<evidence type="ECO:0000313" key="1">
    <source>
        <dbReference type="EMBL" id="KAL3087731.1"/>
    </source>
</evidence>
<dbReference type="CDD" id="cd18186">
    <property type="entry name" value="BTB_POZ_ZBTB_KLHL-like"/>
    <property type="match status" value="1"/>
</dbReference>
<evidence type="ECO:0008006" key="3">
    <source>
        <dbReference type="Google" id="ProtNLM"/>
    </source>
</evidence>
<dbReference type="Proteomes" id="UP001620645">
    <property type="component" value="Unassembled WGS sequence"/>
</dbReference>